<gene>
    <name evidence="4" type="ORF">DesfrDRAFT_3231</name>
</gene>
<evidence type="ECO:0000256" key="1">
    <source>
        <dbReference type="ARBA" id="ARBA00022723"/>
    </source>
</evidence>
<evidence type="ECO:0000256" key="3">
    <source>
        <dbReference type="ARBA" id="ARBA00023014"/>
    </source>
</evidence>
<dbReference type="GO" id="GO:0016491">
    <property type="term" value="F:oxidoreductase activity"/>
    <property type="evidence" value="ECO:0007669"/>
    <property type="project" value="InterPro"/>
</dbReference>
<reference evidence="4 5" key="1">
    <citation type="submission" date="2010-08" db="EMBL/GenBank/DDBJ databases">
        <title>The draft genome of Desulfovibrio fructosovorans JJ.</title>
        <authorList>
            <consortium name="US DOE Joint Genome Institute (JGI-PGF)"/>
            <person name="Lucas S."/>
            <person name="Copeland A."/>
            <person name="Lapidus A."/>
            <person name="Cheng J.-F."/>
            <person name="Bruce D."/>
            <person name="Goodwin L."/>
            <person name="Pitluck S."/>
            <person name="Land M.L."/>
            <person name="Hauser L."/>
            <person name="Chang Y.-J."/>
            <person name="Jeffries C."/>
            <person name="Wall J.D."/>
            <person name="Stahl D.A."/>
            <person name="Arkin A.P."/>
            <person name="Dehal P."/>
            <person name="Stolyar S.M."/>
            <person name="Hazen T.C."/>
            <person name="Woyke T.J."/>
        </authorList>
    </citation>
    <scope>NUCLEOTIDE SEQUENCE [LARGE SCALE GENOMIC DNA]</scope>
    <source>
        <strain evidence="4 5">JJ</strain>
    </source>
</reference>
<dbReference type="InterPro" id="IPR011254">
    <property type="entry name" value="Prismane-like_sf"/>
</dbReference>
<evidence type="ECO:0000313" key="5">
    <source>
        <dbReference type="Proteomes" id="UP000006250"/>
    </source>
</evidence>
<dbReference type="Proteomes" id="UP000006250">
    <property type="component" value="Unassembled WGS sequence"/>
</dbReference>
<dbReference type="Pfam" id="PF03063">
    <property type="entry name" value="Prismane"/>
    <property type="match status" value="1"/>
</dbReference>
<name>E1K031_SOLFR</name>
<keyword evidence="3" id="KW-0411">Iron-sulfur</keyword>
<dbReference type="GO" id="GO:0046872">
    <property type="term" value="F:metal ion binding"/>
    <property type="evidence" value="ECO:0007669"/>
    <property type="project" value="UniProtKB-KW"/>
</dbReference>
<dbReference type="eggNOG" id="COG1151">
    <property type="taxonomic scope" value="Bacteria"/>
</dbReference>
<evidence type="ECO:0000313" key="4">
    <source>
        <dbReference type="EMBL" id="EFL50037.1"/>
    </source>
</evidence>
<accession>E1K031</accession>
<dbReference type="InterPro" id="IPR004137">
    <property type="entry name" value="HCP/CODH"/>
</dbReference>
<organism evidence="4 5">
    <name type="scientific">Solidesulfovibrio fructosivorans JJ]</name>
    <dbReference type="NCBI Taxonomy" id="596151"/>
    <lineage>
        <taxon>Bacteria</taxon>
        <taxon>Pseudomonadati</taxon>
        <taxon>Thermodesulfobacteriota</taxon>
        <taxon>Desulfovibrionia</taxon>
        <taxon>Desulfovibrionales</taxon>
        <taxon>Desulfovibrionaceae</taxon>
        <taxon>Solidesulfovibrio</taxon>
    </lineage>
</organism>
<dbReference type="Gene3D" id="3.40.50.2030">
    <property type="match status" value="1"/>
</dbReference>
<keyword evidence="2" id="KW-0408">Iron</keyword>
<dbReference type="SUPFAM" id="SSF56821">
    <property type="entry name" value="Prismane protein-like"/>
    <property type="match status" value="1"/>
</dbReference>
<dbReference type="GO" id="GO:0051536">
    <property type="term" value="F:iron-sulfur cluster binding"/>
    <property type="evidence" value="ECO:0007669"/>
    <property type="project" value="UniProtKB-KW"/>
</dbReference>
<dbReference type="EMBL" id="AECZ01000027">
    <property type="protein sequence ID" value="EFL50037.1"/>
    <property type="molecule type" value="Genomic_DNA"/>
</dbReference>
<keyword evidence="1" id="KW-0479">Metal-binding</keyword>
<sequence>MDMEQRSVFPGETVITAGGGMPDKLGKALSIGMVRGLVGFVDGDAPEGGAGGVLAGLARELIRQDILVLAAGDAACAMGQAGLLAPSGVAEAGSGLADFCDHLGISPVLRMDEGPDGASVLDFFTALAAALDVEIADLPAAASLAAGVGGQAMAGGLAAALSRAGVSAVSGAASLVGPDPAKAAEAISEHIKAKRLALGLNDRFDGSVYS</sequence>
<evidence type="ECO:0000256" key="2">
    <source>
        <dbReference type="ARBA" id="ARBA00023004"/>
    </source>
</evidence>
<proteinExistence type="predicted"/>
<dbReference type="InterPro" id="IPR016099">
    <property type="entry name" value="Prismane-like_a/b-sand"/>
</dbReference>
<dbReference type="AlphaFoldDB" id="E1K031"/>
<dbReference type="STRING" id="596151.DesfrDRAFT_3231"/>
<keyword evidence="5" id="KW-1185">Reference proteome</keyword>
<comment type="caution">
    <text evidence="4">The sequence shown here is derived from an EMBL/GenBank/DDBJ whole genome shotgun (WGS) entry which is preliminary data.</text>
</comment>
<protein>
    <submittedName>
        <fullName evidence="4">Putative carbon monoxide dehydrogenase</fullName>
    </submittedName>
</protein>